<feature type="region of interest" description="Disordered" evidence="1">
    <location>
        <begin position="135"/>
        <end position="208"/>
    </location>
</feature>
<dbReference type="VEuPathDB" id="FungiDB:H257_05029"/>
<sequence>MFRYYQPMSTWDLVRPSYWYPMASLEQSLMELDAMADEMRMAFPLRSYRLLSAPSLTEDDDFFRDLPVATRDTQPSKEVSGGDEESRAFSNYSYSSSSVVDDKGRRVQSIRRRYEDANGRLKAVHERLLPGKKMVTTWRKQNKDDEGSQETICSQGVSKEEFEEEWKSTPFAKAQESAKPLEGEKPKALQGEQSKASEGEQSKQQVAA</sequence>
<organism evidence="2 3">
    <name type="scientific">Aphanomyces astaci</name>
    <name type="common">Crayfish plague agent</name>
    <dbReference type="NCBI Taxonomy" id="112090"/>
    <lineage>
        <taxon>Eukaryota</taxon>
        <taxon>Sar</taxon>
        <taxon>Stramenopiles</taxon>
        <taxon>Oomycota</taxon>
        <taxon>Saprolegniomycetes</taxon>
        <taxon>Saprolegniales</taxon>
        <taxon>Verrucalvaceae</taxon>
        <taxon>Aphanomyces</taxon>
    </lineage>
</organism>
<dbReference type="Proteomes" id="UP000469452">
    <property type="component" value="Unassembled WGS sequence"/>
</dbReference>
<comment type="caution">
    <text evidence="2">The sequence shown here is derived from an EMBL/GenBank/DDBJ whole genome shotgun (WGS) entry which is preliminary data.</text>
</comment>
<reference evidence="2 3" key="1">
    <citation type="submission" date="2019-06" db="EMBL/GenBank/DDBJ databases">
        <title>Genomics analysis of Aphanomyces spp. identifies a new class of oomycete effector associated with host adaptation.</title>
        <authorList>
            <person name="Gaulin E."/>
        </authorList>
    </citation>
    <scope>NUCLEOTIDE SEQUENCE [LARGE SCALE GENOMIC DNA]</scope>
    <source>
        <strain evidence="2 3">E</strain>
    </source>
</reference>
<proteinExistence type="predicted"/>
<evidence type="ECO:0000313" key="2">
    <source>
        <dbReference type="EMBL" id="KAF0750929.1"/>
    </source>
</evidence>
<dbReference type="EMBL" id="VJMI01012123">
    <property type="protein sequence ID" value="KAF0750929.1"/>
    <property type="molecule type" value="Genomic_DNA"/>
</dbReference>
<dbReference type="AlphaFoldDB" id="A0A6A5A515"/>
<accession>A0A6A5A515</accession>
<evidence type="ECO:0000313" key="3">
    <source>
        <dbReference type="Proteomes" id="UP000469452"/>
    </source>
</evidence>
<name>A0A6A5A515_APHAT</name>
<evidence type="ECO:0000256" key="1">
    <source>
        <dbReference type="SAM" id="MobiDB-lite"/>
    </source>
</evidence>
<gene>
    <name evidence="2" type="ORF">AaE_006550</name>
</gene>
<protein>
    <submittedName>
        <fullName evidence="2">Uncharacterized protein</fullName>
    </submittedName>
</protein>